<organism evidence="2 3">
    <name type="scientific">Neolewinella agarilytica</name>
    <dbReference type="NCBI Taxonomy" id="478744"/>
    <lineage>
        <taxon>Bacteria</taxon>
        <taxon>Pseudomonadati</taxon>
        <taxon>Bacteroidota</taxon>
        <taxon>Saprospiria</taxon>
        <taxon>Saprospirales</taxon>
        <taxon>Lewinellaceae</taxon>
        <taxon>Neolewinella</taxon>
    </lineage>
</organism>
<dbReference type="RefSeq" id="WP_090171888.1">
    <property type="nucleotide sequence ID" value="NZ_FOFB01000026.1"/>
</dbReference>
<evidence type="ECO:0000256" key="1">
    <source>
        <dbReference type="SAM" id="MobiDB-lite"/>
    </source>
</evidence>
<dbReference type="EMBL" id="FOFB01000026">
    <property type="protein sequence ID" value="SER16098.1"/>
    <property type="molecule type" value="Genomic_DNA"/>
</dbReference>
<protein>
    <submittedName>
        <fullName evidence="2">Uncharacterized protein</fullName>
    </submittedName>
</protein>
<dbReference type="STRING" id="478744.SAMN05444359_12623"/>
<proteinExistence type="predicted"/>
<name>A0A1H9LXM0_9BACT</name>
<keyword evidence="3" id="KW-1185">Reference proteome</keyword>
<feature type="region of interest" description="Disordered" evidence="1">
    <location>
        <begin position="1"/>
        <end position="20"/>
    </location>
</feature>
<evidence type="ECO:0000313" key="3">
    <source>
        <dbReference type="Proteomes" id="UP000199021"/>
    </source>
</evidence>
<dbReference type="AlphaFoldDB" id="A0A1H9LXM0"/>
<reference evidence="3" key="1">
    <citation type="submission" date="2016-10" db="EMBL/GenBank/DDBJ databases">
        <authorList>
            <person name="Varghese N."/>
            <person name="Submissions S."/>
        </authorList>
    </citation>
    <scope>NUCLEOTIDE SEQUENCE [LARGE SCALE GENOMIC DNA]</scope>
    <source>
        <strain evidence="3">DSM 24740</strain>
    </source>
</reference>
<sequence length="127" mass="13902">MNTKTNQKKAPKQGSVAAAHQRISELEAKLKEPCQCAGAKVAQLNATPQKYQFTGRLGMPTIGVAMPASHGFHQYVNIRIEDDVVEGMVVPPTEAKVLDLLHEEAKDKYPTYTSLEVADVSLLPEGW</sequence>
<evidence type="ECO:0000313" key="2">
    <source>
        <dbReference type="EMBL" id="SER16098.1"/>
    </source>
</evidence>
<dbReference type="InParanoid" id="A0A1H9LXM0"/>
<accession>A0A1H9LXM0</accession>
<gene>
    <name evidence="2" type="ORF">SAMN05444359_12623</name>
</gene>
<dbReference type="Proteomes" id="UP000199021">
    <property type="component" value="Unassembled WGS sequence"/>
</dbReference>
<feature type="compositionally biased region" description="Basic residues" evidence="1">
    <location>
        <begin position="1"/>
        <end position="11"/>
    </location>
</feature>